<dbReference type="Pfam" id="PF07963">
    <property type="entry name" value="N_methyl"/>
    <property type="match status" value="1"/>
</dbReference>
<keyword evidence="6 10" id="KW-0812">Transmembrane</keyword>
<dbReference type="Gene3D" id="3.55.40.10">
    <property type="entry name" value="minor pseudopilin epsh domain"/>
    <property type="match status" value="1"/>
</dbReference>
<keyword evidence="12" id="KW-1185">Reference proteome</keyword>
<dbReference type="NCBIfam" id="TIGR02532">
    <property type="entry name" value="IV_pilin_GFxxxE"/>
    <property type="match status" value="1"/>
</dbReference>
<dbReference type="PRINTS" id="PR00885">
    <property type="entry name" value="BCTERIALGSPH"/>
</dbReference>
<evidence type="ECO:0000256" key="9">
    <source>
        <dbReference type="ARBA" id="ARBA00030775"/>
    </source>
</evidence>
<organism evidence="11 12">
    <name type="scientific">Pseudaeromonas sharmana</name>
    <dbReference type="NCBI Taxonomy" id="328412"/>
    <lineage>
        <taxon>Bacteria</taxon>
        <taxon>Pseudomonadati</taxon>
        <taxon>Pseudomonadota</taxon>
        <taxon>Gammaproteobacteria</taxon>
        <taxon>Aeromonadales</taxon>
        <taxon>Aeromonadaceae</taxon>
        <taxon>Pseudaeromonas</taxon>
    </lineage>
</organism>
<proteinExistence type="predicted"/>
<evidence type="ECO:0000256" key="5">
    <source>
        <dbReference type="ARBA" id="ARBA00022519"/>
    </source>
</evidence>
<evidence type="ECO:0000256" key="6">
    <source>
        <dbReference type="ARBA" id="ARBA00022692"/>
    </source>
</evidence>
<keyword evidence="8 10" id="KW-0472">Membrane</keyword>
<keyword evidence="5" id="KW-0997">Cell inner membrane</keyword>
<dbReference type="SUPFAM" id="SSF54523">
    <property type="entry name" value="Pili subunits"/>
    <property type="match status" value="1"/>
</dbReference>
<evidence type="ECO:0000256" key="3">
    <source>
        <dbReference type="ARBA" id="ARBA00022475"/>
    </source>
</evidence>
<evidence type="ECO:0000313" key="11">
    <source>
        <dbReference type="EMBL" id="MFC3912597.1"/>
    </source>
</evidence>
<dbReference type="Proteomes" id="UP001595692">
    <property type="component" value="Unassembled WGS sequence"/>
</dbReference>
<evidence type="ECO:0000256" key="10">
    <source>
        <dbReference type="SAM" id="Phobius"/>
    </source>
</evidence>
<feature type="transmembrane region" description="Helical" evidence="10">
    <location>
        <begin position="12"/>
        <end position="40"/>
    </location>
</feature>
<comment type="caution">
    <text evidence="11">The sequence shown here is derived from an EMBL/GenBank/DDBJ whole genome shotgun (WGS) entry which is preliminary data.</text>
</comment>
<evidence type="ECO:0000256" key="7">
    <source>
        <dbReference type="ARBA" id="ARBA00022989"/>
    </source>
</evidence>
<dbReference type="NCBIfam" id="TIGR01708">
    <property type="entry name" value="typeII_sec_gspH"/>
    <property type="match status" value="1"/>
</dbReference>
<comment type="subcellular location">
    <subcellularLocation>
        <location evidence="1">Cell inner membrane</location>
        <topology evidence="1">Single-pass membrane protein</topology>
    </subcellularLocation>
</comment>
<dbReference type="EMBL" id="JBHSAF010000002">
    <property type="protein sequence ID" value="MFC3912597.1"/>
    <property type="molecule type" value="Genomic_DNA"/>
</dbReference>
<evidence type="ECO:0000256" key="8">
    <source>
        <dbReference type="ARBA" id="ARBA00023136"/>
    </source>
</evidence>
<evidence type="ECO:0000256" key="1">
    <source>
        <dbReference type="ARBA" id="ARBA00004377"/>
    </source>
</evidence>
<evidence type="ECO:0000313" key="12">
    <source>
        <dbReference type="Proteomes" id="UP001595692"/>
    </source>
</evidence>
<dbReference type="InterPro" id="IPR002416">
    <property type="entry name" value="T2SS_protein-GspH"/>
</dbReference>
<dbReference type="RefSeq" id="WP_377150733.1">
    <property type="nucleotide sequence ID" value="NZ_JBHSAF010000002.1"/>
</dbReference>
<keyword evidence="7 10" id="KW-1133">Transmembrane helix</keyword>
<dbReference type="InterPro" id="IPR049875">
    <property type="entry name" value="TypeII_GspH"/>
</dbReference>
<reference evidence="12" key="1">
    <citation type="journal article" date="2019" name="Int. J. Syst. Evol. Microbiol.">
        <title>The Global Catalogue of Microorganisms (GCM) 10K type strain sequencing project: providing services to taxonomists for standard genome sequencing and annotation.</title>
        <authorList>
            <consortium name="The Broad Institute Genomics Platform"/>
            <consortium name="The Broad Institute Genome Sequencing Center for Infectious Disease"/>
            <person name="Wu L."/>
            <person name="Ma J."/>
        </authorList>
    </citation>
    <scope>NUCLEOTIDE SEQUENCE [LARGE SCALE GENOMIC DNA]</scope>
    <source>
        <strain evidence="12">CCUG 54939</strain>
    </source>
</reference>
<sequence>MKSVMRSAASRGFTLIEIMLVVVIIGCAVGIVVLSIPGFAPGGTVDLKTRTENMTVLMNQVAEQALLEGRTIALRVDPEGYQFMVREPKKEAQAAATDSTLIPTAWEDQVWAPYQNEKLAVKGSFPEGTSVELELGGLMLDSEERTLGLEKQDWFGRDEDQENREPQILFLPGGEITPFHLTLTGAEEEGSETQPFLAQIRGDESGKVQWLDRAALAAEKQ</sequence>
<keyword evidence="3" id="KW-1003">Cell membrane</keyword>
<dbReference type="InterPro" id="IPR045584">
    <property type="entry name" value="Pilin-like"/>
</dbReference>
<dbReference type="InterPro" id="IPR012902">
    <property type="entry name" value="N_methyl_site"/>
</dbReference>
<gene>
    <name evidence="11" type="primary">gspH</name>
    <name evidence="11" type="ORF">ACFOSS_03815</name>
</gene>
<evidence type="ECO:0000256" key="2">
    <source>
        <dbReference type="ARBA" id="ARBA00021549"/>
    </source>
</evidence>
<keyword evidence="4" id="KW-0488">Methylation</keyword>
<evidence type="ECO:0000256" key="4">
    <source>
        <dbReference type="ARBA" id="ARBA00022481"/>
    </source>
</evidence>
<name>A0ABV8CK60_9GAMM</name>
<accession>A0ABV8CK60</accession>
<protein>
    <recommendedName>
        <fullName evidence="2">Type II secretion system protein H</fullName>
    </recommendedName>
    <alternativeName>
        <fullName evidence="9">General secretion pathway protein H</fullName>
    </alternativeName>
</protein>